<feature type="compositionally biased region" description="Low complexity" evidence="1">
    <location>
        <begin position="836"/>
        <end position="845"/>
    </location>
</feature>
<reference evidence="2 3" key="1">
    <citation type="submission" date="2014-11" db="EMBL/GenBank/DDBJ databases">
        <authorList>
            <person name="Zhu J."/>
            <person name="Qi W."/>
            <person name="Song R."/>
        </authorList>
    </citation>
    <scope>NUCLEOTIDE SEQUENCE [LARGE SCALE GENOMIC DNA]</scope>
</reference>
<keyword evidence="3" id="KW-1185">Reference proteome</keyword>
<feature type="compositionally biased region" description="Basic and acidic residues" evidence="1">
    <location>
        <begin position="811"/>
        <end position="826"/>
    </location>
</feature>
<feature type="region of interest" description="Disordered" evidence="1">
    <location>
        <begin position="573"/>
        <end position="593"/>
    </location>
</feature>
<feature type="compositionally biased region" description="Basic and acidic residues" evidence="1">
    <location>
        <begin position="936"/>
        <end position="950"/>
    </location>
</feature>
<feature type="region of interest" description="Disordered" evidence="1">
    <location>
        <begin position="327"/>
        <end position="350"/>
    </location>
</feature>
<feature type="region of interest" description="Disordered" evidence="1">
    <location>
        <begin position="720"/>
        <end position="901"/>
    </location>
</feature>
<evidence type="ECO:0000313" key="3">
    <source>
        <dbReference type="Proteomes" id="UP000041254"/>
    </source>
</evidence>
<protein>
    <submittedName>
        <fullName evidence="2">Uncharacterized protein</fullName>
    </submittedName>
</protein>
<proteinExistence type="predicted"/>
<accession>A0A0G4GM12</accession>
<name>A0A0G4GM12_VITBC</name>
<organism evidence="2 3">
    <name type="scientific">Vitrella brassicaformis (strain CCMP3155)</name>
    <dbReference type="NCBI Taxonomy" id="1169540"/>
    <lineage>
        <taxon>Eukaryota</taxon>
        <taxon>Sar</taxon>
        <taxon>Alveolata</taxon>
        <taxon>Colpodellida</taxon>
        <taxon>Vitrellaceae</taxon>
        <taxon>Vitrella</taxon>
    </lineage>
</organism>
<gene>
    <name evidence="2" type="ORF">Vbra_4549</name>
</gene>
<dbReference type="Proteomes" id="UP000041254">
    <property type="component" value="Unassembled WGS sequence"/>
</dbReference>
<feature type="region of interest" description="Disordered" evidence="1">
    <location>
        <begin position="1162"/>
        <end position="1222"/>
    </location>
</feature>
<feature type="region of interest" description="Disordered" evidence="1">
    <location>
        <begin position="934"/>
        <end position="955"/>
    </location>
</feature>
<feature type="region of interest" description="Disordered" evidence="1">
    <location>
        <begin position="1005"/>
        <end position="1133"/>
    </location>
</feature>
<feature type="compositionally biased region" description="Basic and acidic residues" evidence="1">
    <location>
        <begin position="667"/>
        <end position="676"/>
    </location>
</feature>
<feature type="compositionally biased region" description="Low complexity" evidence="1">
    <location>
        <begin position="770"/>
        <end position="784"/>
    </location>
</feature>
<feature type="compositionally biased region" description="Basic and acidic residues" evidence="1">
    <location>
        <begin position="1190"/>
        <end position="1201"/>
    </location>
</feature>
<dbReference type="VEuPathDB" id="CryptoDB:Vbra_4549"/>
<dbReference type="OrthoDB" id="370635at2759"/>
<dbReference type="AlphaFoldDB" id="A0A0G4GM12"/>
<evidence type="ECO:0000313" key="2">
    <source>
        <dbReference type="EMBL" id="CEM31100.1"/>
    </source>
</evidence>
<feature type="compositionally biased region" description="Basic and acidic residues" evidence="1">
    <location>
        <begin position="1108"/>
        <end position="1119"/>
    </location>
</feature>
<feature type="region of interest" description="Disordered" evidence="1">
    <location>
        <begin position="630"/>
        <end position="707"/>
    </location>
</feature>
<evidence type="ECO:0000256" key="1">
    <source>
        <dbReference type="SAM" id="MobiDB-lite"/>
    </source>
</evidence>
<sequence length="1222" mass="135478">MSAGATGKVTAVVQRKALEAIRGHLPVRSQPAHFLESQRHAAMAFIQRLGQFAVECCGCATPQKRIQLKKSLLHASLGLEVETFLTETGMDVRHLQTLAAMECPVVYPSKDMSVTLLETSPKKIINASKRLRFFLSLPEVTTCRSCSKRGRCARFLAAPEGRLDLSDVSRILVGLHTLCRTYVRSPETYNLVVTPSELQSAHATLDALFIYMKPLAQWAGIDKVPLADKRTACIAANTIQRKVNDKIRRKREAKMLNMPEWLRNTLDPATIKHMSRKQRAIVQRWFDAQDICPPGTPEEDQFIWVKEAEQDKGEWGQLNIDEADRADKRHHDHHTSAKRPDQASEERKAAEKEIEYVKLSDGRVIPLESLEDLPVKRRFVYRMPKVHREQIIQFNAIYNQYVRGLTREKGAAGKELYVDVDTYTPAQQVSSGRGHNELIKLGEGSTGDSTDDDVDIAAIESAEDQLDLLPLPRGGYTLVDLLNSDTFAKTPAKLAPYISVAPKGLEGVQYIKKLNPADLYRTQSYIQSLWGNADLLKTIDTLPFIQRVPFDQPHHSSGGVLPPNKLPFRHTKADRSHHVPMPPPDRRQLTEGDIPDELMNVGVSDELGDRLVNRRDGLLESLDESVTITPLRIRPGRGRSQAQPHTRDSGPVQGEGEGDMSAWRAALAERQREFEQRQATSTRQQDDDSDSDGQHDRPVPQQTASAQSDEALFHMAVEDRQTSGSLAGASKLAQRGNTRHPSPDADDPQQEAPQQDGPAASGIPSMLDVQARAAQLSAARSASAPGSEGEPCAGLVEGGRISVGRRRRLRTIGDKKEDSDDEDHRFMAWKAKRASPDSSDSATEDAASHDQDASITPPTFSGGRRKSRRPKRDIEIDQEHDADAAGDADSSPFFMESVGGSPRLQHRGLKLVDSVDFGGDSEAASVRLMDVDMSSDDVRPSEGLPRRAEGEENDPVFRSQFRVGLADVSAIPRSLSAGEVDEERQLMTGKLRAWTQSKGHIETPFTRFPKFTDYSKDAYSPTEQRRQAKDTHSPPPTSRMPRAKLEQATLGELSKYIKAPPSSDQDDAQDGDRHGSDVAPLSGPRVKGKGVEDDQAWESKYGVQKEWSVQEKHFKDKQGAGKHHALGGAVPVNPQTTEMARSAAALQRVVDRQRKAEMIEKLRAERQKSKDRHKDGGKAPQTPREQMAVSREEAARLRDEAPLGPARKKSPEETVADLFCKP</sequence>
<feature type="compositionally biased region" description="Basic and acidic residues" evidence="1">
    <location>
        <begin position="872"/>
        <end position="883"/>
    </location>
</feature>
<feature type="compositionally biased region" description="Low complexity" evidence="1">
    <location>
        <begin position="750"/>
        <end position="760"/>
    </location>
</feature>
<feature type="compositionally biased region" description="Basic and acidic residues" evidence="1">
    <location>
        <begin position="1023"/>
        <end position="1032"/>
    </location>
</feature>
<dbReference type="EMBL" id="CDMY01000712">
    <property type="protein sequence ID" value="CEM31100.1"/>
    <property type="molecule type" value="Genomic_DNA"/>
</dbReference>
<dbReference type="InParanoid" id="A0A0G4GM12"/>
<feature type="compositionally biased region" description="Basic and acidic residues" evidence="1">
    <location>
        <begin position="1162"/>
        <end position="1177"/>
    </location>
</feature>